<feature type="compositionally biased region" description="Polar residues" evidence="1">
    <location>
        <begin position="58"/>
        <end position="73"/>
    </location>
</feature>
<gene>
    <name evidence="2" type="ORF">ACFFX0_20445</name>
</gene>
<comment type="caution">
    <text evidence="2">The sequence shown here is derived from an EMBL/GenBank/DDBJ whole genome shotgun (WGS) entry which is preliminary data.</text>
</comment>
<sequence>MADQKPLIVLTSSCRISGSSSAPMARTRAVSRVPLARPEPPCTKPAPIPARSRARISRVTSHPSPTCPTTWSSGTKALSRYTSLNAAPPVIWRRGTTVTPV</sequence>
<proteinExistence type="predicted"/>
<evidence type="ECO:0000313" key="3">
    <source>
        <dbReference type="Proteomes" id="UP001589575"/>
    </source>
</evidence>
<evidence type="ECO:0000256" key="1">
    <source>
        <dbReference type="SAM" id="MobiDB-lite"/>
    </source>
</evidence>
<dbReference type="Proteomes" id="UP001589575">
    <property type="component" value="Unassembled WGS sequence"/>
</dbReference>
<accession>A0ABV5G3D2</accession>
<organism evidence="2 3">
    <name type="scientific">Citricoccus parietis</name>
    <dbReference type="NCBI Taxonomy" id="592307"/>
    <lineage>
        <taxon>Bacteria</taxon>
        <taxon>Bacillati</taxon>
        <taxon>Actinomycetota</taxon>
        <taxon>Actinomycetes</taxon>
        <taxon>Micrococcales</taxon>
        <taxon>Micrococcaceae</taxon>
        <taxon>Citricoccus</taxon>
    </lineage>
</organism>
<keyword evidence="3" id="KW-1185">Reference proteome</keyword>
<feature type="region of interest" description="Disordered" evidence="1">
    <location>
        <begin position="17"/>
        <end position="73"/>
    </location>
</feature>
<dbReference type="EMBL" id="JBHMFI010000001">
    <property type="protein sequence ID" value="MFB9073437.1"/>
    <property type="molecule type" value="Genomic_DNA"/>
</dbReference>
<feature type="compositionally biased region" description="Pro residues" evidence="1">
    <location>
        <begin position="37"/>
        <end position="48"/>
    </location>
</feature>
<name>A0ABV5G3D2_9MICC</name>
<evidence type="ECO:0000313" key="2">
    <source>
        <dbReference type="EMBL" id="MFB9073437.1"/>
    </source>
</evidence>
<reference evidence="2 3" key="1">
    <citation type="submission" date="2024-09" db="EMBL/GenBank/DDBJ databases">
        <authorList>
            <person name="Sun Q."/>
            <person name="Mori K."/>
        </authorList>
    </citation>
    <scope>NUCLEOTIDE SEQUENCE [LARGE SCALE GENOMIC DNA]</scope>
    <source>
        <strain evidence="2 3">CCM 7609</strain>
    </source>
</reference>
<protein>
    <submittedName>
        <fullName evidence="2">Uncharacterized protein</fullName>
    </submittedName>
</protein>